<dbReference type="PROSITE" id="PS50006">
    <property type="entry name" value="FHA_DOMAIN"/>
    <property type="match status" value="1"/>
</dbReference>
<evidence type="ECO:0000259" key="1">
    <source>
        <dbReference type="PROSITE" id="PS50006"/>
    </source>
</evidence>
<dbReference type="EMBL" id="MBDO02000298">
    <property type="protein sequence ID" value="RLN57636.1"/>
    <property type="molecule type" value="Genomic_DNA"/>
</dbReference>
<accession>A0A3F2RIA2</accession>
<evidence type="ECO:0000313" key="2">
    <source>
        <dbReference type="EMBL" id="RLN51063.1"/>
    </source>
</evidence>
<dbReference type="InterPro" id="IPR000253">
    <property type="entry name" value="FHA_dom"/>
</dbReference>
<reference evidence="4 5" key="1">
    <citation type="submission" date="2018-07" db="EMBL/GenBank/DDBJ databases">
        <title>Genome sequencing of oomycete isolates from Chile give support for New Zealand origin for Phytophthora kernoviae and make available the first Nothophytophthora sp. genome.</title>
        <authorList>
            <person name="Studholme D.J."/>
            <person name="Sanfuentes E."/>
            <person name="Panda P."/>
            <person name="Hill R."/>
            <person name="Sambles C."/>
            <person name="Grant M."/>
            <person name="Williams N.M."/>
            <person name="Mcdougal R.L."/>
        </authorList>
    </citation>
    <scope>NUCLEOTIDE SEQUENCE [LARGE SCALE GENOMIC DNA]</scope>
    <source>
        <strain evidence="3">Chile6</strain>
        <strain evidence="2">Chile7</strain>
    </source>
</reference>
<evidence type="ECO:0000313" key="3">
    <source>
        <dbReference type="EMBL" id="RLN57636.1"/>
    </source>
</evidence>
<dbReference type="Proteomes" id="UP000277300">
    <property type="component" value="Unassembled WGS sequence"/>
</dbReference>
<dbReference type="Proteomes" id="UP000284657">
    <property type="component" value="Unassembled WGS sequence"/>
</dbReference>
<gene>
    <name evidence="2" type="ORF">BBJ29_007565</name>
    <name evidence="3" type="ORF">BBP00_00007400</name>
</gene>
<name>A0A3F2RIA2_9STRA</name>
<dbReference type="AlphaFoldDB" id="A0A3F2RIA2"/>
<evidence type="ECO:0000313" key="5">
    <source>
        <dbReference type="Proteomes" id="UP000284657"/>
    </source>
</evidence>
<feature type="domain" description="FHA" evidence="1">
    <location>
        <begin position="168"/>
        <end position="193"/>
    </location>
</feature>
<dbReference type="OrthoDB" id="107986at2759"/>
<evidence type="ECO:0000313" key="4">
    <source>
        <dbReference type="Proteomes" id="UP000277300"/>
    </source>
</evidence>
<comment type="caution">
    <text evidence="3">The sequence shown here is derived from an EMBL/GenBank/DDBJ whole genome shotgun (WGS) entry which is preliminary data.</text>
</comment>
<dbReference type="EMBL" id="MBAD02001916">
    <property type="protein sequence ID" value="RLN51063.1"/>
    <property type="molecule type" value="Genomic_DNA"/>
</dbReference>
<protein>
    <recommendedName>
        <fullName evidence="1">FHA domain-containing protein</fullName>
    </recommendedName>
</protein>
<sequence length="311" mass="35596">MTNSTARFRRKHKLQSDDLPPEAAALKRRIWESHPQQLYKFRLGKMKHVVQPPVEIPADLADPTLLTRMQQYPLKPRIQQFIRMLGLSNLHMSREGCAVLDATKTWISSALHHAPTQRLLLVILQVASKSTSLSRKKTHSTIMAIGKTFFHKPVMGAEVPKHKGFALLGIGRHHKSIDVTVETQSSRRVTRKHKRSNVARPQPLECTCTEEDKASVYHQCLNDAMKLKARLHPKNSKPATRFRLAVMKRVIVPPVTIPKSIAEHRGSKDFVGGNRVPFTRGMWETEKMRQQLVLRRLYMLPVLREDNCLEA</sequence>
<proteinExistence type="predicted"/>
<organism evidence="3 4">
    <name type="scientific">Phytophthora kernoviae</name>
    <dbReference type="NCBI Taxonomy" id="325452"/>
    <lineage>
        <taxon>Eukaryota</taxon>
        <taxon>Sar</taxon>
        <taxon>Stramenopiles</taxon>
        <taxon>Oomycota</taxon>
        <taxon>Peronosporomycetes</taxon>
        <taxon>Peronosporales</taxon>
        <taxon>Peronosporaceae</taxon>
        <taxon>Phytophthora</taxon>
    </lineage>
</organism>